<evidence type="ECO:0000313" key="2">
    <source>
        <dbReference type="Proteomes" id="UP000094707"/>
    </source>
</evidence>
<sequence>MKKMGLGILGLIILVVMASGCIGTGSGKVVNQTRDVSGFSQISTNGDINLFIKQGTNESLVIEAENNVIPNIKTPCPTAD</sequence>
<dbReference type="PROSITE" id="PS51257">
    <property type="entry name" value="PROKAR_LIPOPROTEIN"/>
    <property type="match status" value="1"/>
</dbReference>
<name>A0A1D3KZI5_9EURY</name>
<gene>
    <name evidence="1" type="ORF">MCBB_0110</name>
</gene>
<dbReference type="EMBL" id="LT607756">
    <property type="protein sequence ID" value="SCG84698.1"/>
    <property type="molecule type" value="Genomic_DNA"/>
</dbReference>
<dbReference type="RefSeq" id="WP_071905777.1">
    <property type="nucleotide sequence ID" value="NZ_LT607756.1"/>
</dbReference>
<organism evidence="1 2">
    <name type="scientific">Methanobacterium congolense</name>
    <dbReference type="NCBI Taxonomy" id="118062"/>
    <lineage>
        <taxon>Archaea</taxon>
        <taxon>Methanobacteriati</taxon>
        <taxon>Methanobacteriota</taxon>
        <taxon>Methanomada group</taxon>
        <taxon>Methanobacteria</taxon>
        <taxon>Methanobacteriales</taxon>
        <taxon>Methanobacteriaceae</taxon>
        <taxon>Methanobacterium</taxon>
    </lineage>
</organism>
<dbReference type="Gene3D" id="2.160.20.120">
    <property type="match status" value="1"/>
</dbReference>
<dbReference type="GeneID" id="30410975"/>
<dbReference type="KEGG" id="mcub:MCBB_0110"/>
<reference evidence="1 2" key="1">
    <citation type="submission" date="2016-08" db="EMBL/GenBank/DDBJ databases">
        <authorList>
            <person name="Seilhamer J.J."/>
        </authorList>
    </citation>
    <scope>NUCLEOTIDE SEQUENCE [LARGE SCALE GENOMIC DNA]</scope>
    <source>
        <strain evidence="1">Buetzberg</strain>
    </source>
</reference>
<protein>
    <submittedName>
        <fullName evidence="1">Region of a membrane-bound protein predicted to be embedded in the membrane</fullName>
    </submittedName>
</protein>
<proteinExistence type="predicted"/>
<evidence type="ECO:0000313" key="1">
    <source>
        <dbReference type="EMBL" id="SCG84698.1"/>
    </source>
</evidence>
<dbReference type="Proteomes" id="UP000094707">
    <property type="component" value="Chromosome I"/>
</dbReference>
<dbReference type="AlphaFoldDB" id="A0A1D3KZI5"/>
<accession>A0A1D3KZI5</accession>
<keyword evidence="2" id="KW-1185">Reference proteome</keyword>